<comment type="caution">
    <text evidence="1">The sequence shown here is derived from an EMBL/GenBank/DDBJ whole genome shotgun (WGS) entry which is preliminary data.</text>
</comment>
<dbReference type="EMBL" id="VSRR010040285">
    <property type="protein sequence ID" value="MPC75071.1"/>
    <property type="molecule type" value="Genomic_DNA"/>
</dbReference>
<dbReference type="AlphaFoldDB" id="A0A5B7HQ37"/>
<reference evidence="1 2" key="1">
    <citation type="submission" date="2019-05" db="EMBL/GenBank/DDBJ databases">
        <title>Another draft genome of Portunus trituberculatus and its Hox gene families provides insights of decapod evolution.</title>
        <authorList>
            <person name="Jeong J.-H."/>
            <person name="Song I."/>
            <person name="Kim S."/>
            <person name="Choi T."/>
            <person name="Kim D."/>
            <person name="Ryu S."/>
            <person name="Kim W."/>
        </authorList>
    </citation>
    <scope>NUCLEOTIDE SEQUENCE [LARGE SCALE GENOMIC DNA]</scope>
    <source>
        <tissue evidence="1">Muscle</tissue>
    </source>
</reference>
<accession>A0A5B7HQ37</accession>
<sequence length="114" mass="11651">MCGRRDKGHGGVLEGGRDSFELATRDPWPPGTCGTVGLSCLVSFASAAPWCTSAAVTMLLVVAAPPVTSCLKVAPGKPNGAEKSRVAAKQGARRFYSPFRPDGFGGEGVLNGAS</sequence>
<keyword evidence="2" id="KW-1185">Reference proteome</keyword>
<evidence type="ECO:0000313" key="2">
    <source>
        <dbReference type="Proteomes" id="UP000324222"/>
    </source>
</evidence>
<name>A0A5B7HQ37_PORTR</name>
<dbReference type="Proteomes" id="UP000324222">
    <property type="component" value="Unassembled WGS sequence"/>
</dbReference>
<proteinExistence type="predicted"/>
<organism evidence="1 2">
    <name type="scientific">Portunus trituberculatus</name>
    <name type="common">Swimming crab</name>
    <name type="synonym">Neptunus trituberculatus</name>
    <dbReference type="NCBI Taxonomy" id="210409"/>
    <lineage>
        <taxon>Eukaryota</taxon>
        <taxon>Metazoa</taxon>
        <taxon>Ecdysozoa</taxon>
        <taxon>Arthropoda</taxon>
        <taxon>Crustacea</taxon>
        <taxon>Multicrustacea</taxon>
        <taxon>Malacostraca</taxon>
        <taxon>Eumalacostraca</taxon>
        <taxon>Eucarida</taxon>
        <taxon>Decapoda</taxon>
        <taxon>Pleocyemata</taxon>
        <taxon>Brachyura</taxon>
        <taxon>Eubrachyura</taxon>
        <taxon>Portunoidea</taxon>
        <taxon>Portunidae</taxon>
        <taxon>Portuninae</taxon>
        <taxon>Portunus</taxon>
    </lineage>
</organism>
<protein>
    <submittedName>
        <fullName evidence="1">Uncharacterized protein</fullName>
    </submittedName>
</protein>
<evidence type="ECO:0000313" key="1">
    <source>
        <dbReference type="EMBL" id="MPC75071.1"/>
    </source>
</evidence>
<gene>
    <name evidence="1" type="ORF">E2C01_069455</name>
</gene>